<keyword evidence="11 14" id="KW-1015">Disulfide bond</keyword>
<dbReference type="GeneID" id="108673989"/>
<dbReference type="CDD" id="cd11304">
    <property type="entry name" value="Cadherin_repeat"/>
    <property type="match status" value="12"/>
</dbReference>
<dbReference type="PROSITE" id="PS00010">
    <property type="entry name" value="ASX_HYDROXYL"/>
    <property type="match status" value="1"/>
</dbReference>
<dbReference type="FunFam" id="2.60.40.60:FF:000084">
    <property type="entry name" value="FAT atypical cadherin 3"/>
    <property type="match status" value="1"/>
</dbReference>
<evidence type="ECO:0000256" key="4">
    <source>
        <dbReference type="ARBA" id="ARBA00022692"/>
    </source>
</evidence>
<dbReference type="InterPro" id="IPR015919">
    <property type="entry name" value="Cadherin-like_sf"/>
</dbReference>
<evidence type="ECO:0000259" key="17">
    <source>
        <dbReference type="PROSITE" id="PS50025"/>
    </source>
</evidence>
<dbReference type="InterPro" id="IPR013320">
    <property type="entry name" value="ConA-like_dom_sf"/>
</dbReference>
<dbReference type="SUPFAM" id="SSF49899">
    <property type="entry name" value="Concanavalin A-like lectins/glucanases"/>
    <property type="match status" value="1"/>
</dbReference>
<dbReference type="SUPFAM" id="SSF49313">
    <property type="entry name" value="Cadherin-like"/>
    <property type="match status" value="14"/>
</dbReference>
<comment type="subcellular location">
    <subcellularLocation>
        <location evidence="1">Cell membrane</location>
        <topology evidence="1">Single-pass type I membrane protein</topology>
    </subcellularLocation>
</comment>
<keyword evidence="5" id="KW-0732">Signal</keyword>
<dbReference type="RefSeq" id="XP_047739370.1">
    <property type="nucleotide sequence ID" value="XM_047883414.1"/>
</dbReference>
<dbReference type="InterPro" id="IPR000152">
    <property type="entry name" value="EGF-type_Asp/Asn_hydroxyl_site"/>
</dbReference>
<comment type="caution">
    <text evidence="14">Lacks conserved residue(s) required for the propagation of feature annotation.</text>
</comment>
<keyword evidence="6" id="KW-0677">Repeat</keyword>
<feature type="compositionally biased region" description="Polar residues" evidence="15">
    <location>
        <begin position="2259"/>
        <end position="2269"/>
    </location>
</feature>
<keyword evidence="9 16" id="KW-1133">Transmembrane helix</keyword>
<dbReference type="PROSITE" id="PS00232">
    <property type="entry name" value="CADHERIN_1"/>
    <property type="match status" value="7"/>
</dbReference>
<dbReference type="GO" id="GO:0048513">
    <property type="term" value="P:animal organ development"/>
    <property type="evidence" value="ECO:0007669"/>
    <property type="project" value="UniProtKB-ARBA"/>
</dbReference>
<dbReference type="FunFam" id="2.60.40.60:FF:000013">
    <property type="entry name" value="Cadherin EGF LAG seven-pass G-type receptor"/>
    <property type="match status" value="1"/>
</dbReference>
<feature type="region of interest" description="Disordered" evidence="15">
    <location>
        <begin position="2235"/>
        <end position="2274"/>
    </location>
</feature>
<dbReference type="PROSITE" id="PS50268">
    <property type="entry name" value="CADHERIN_2"/>
    <property type="match status" value="14"/>
</dbReference>
<feature type="compositionally biased region" description="Polar residues" evidence="15">
    <location>
        <begin position="2669"/>
        <end position="2692"/>
    </location>
</feature>
<feature type="transmembrane region" description="Helical" evidence="16">
    <location>
        <begin position="2007"/>
        <end position="2027"/>
    </location>
</feature>
<dbReference type="SMART" id="SM00112">
    <property type="entry name" value="CA"/>
    <property type="match status" value="14"/>
</dbReference>
<name>A0A979FQH9_HYAAZ</name>
<dbReference type="FunFam" id="2.60.40.60:FF:000021">
    <property type="entry name" value="FAT atypical cadherin 1"/>
    <property type="match status" value="1"/>
</dbReference>
<feature type="domain" description="EGF-like" evidence="18">
    <location>
        <begin position="1841"/>
        <end position="1878"/>
    </location>
</feature>
<evidence type="ECO:0000313" key="21">
    <source>
        <dbReference type="RefSeq" id="XP_047739370.1"/>
    </source>
</evidence>
<dbReference type="PROSITE" id="PS01187">
    <property type="entry name" value="EGF_CA"/>
    <property type="match status" value="1"/>
</dbReference>
<feature type="disulfide bond" evidence="14">
    <location>
        <begin position="1868"/>
        <end position="1877"/>
    </location>
</feature>
<sequence>FVSRVSGVLQVARPLDYEAQRWHNLTVRVRDPVIGVYADALVIVAVTDVNDNAPRFPAPVLRAAVSEAAVPGTVVARVKASDADTGDNGRLRYRCVRGCSLFTVAGTGGEVVLIGDLDADGGGDEPVQHELLVSATDTGLPPLNTTVTIVVTVEDFNDNAPVWASAAFATAVSPDVAVGQAVTAVRAADPDKSDGGRLRYDIVADDGGLPTFVVHPTSGVVSVVSPQRLADVTSLVLNVSVTDGVHVVFASLNVTVTPTNNRPPKFSRALYEARVAESAAPDSAVASVEAADGDPGPYGSLVYSILGDDHRSVFSIDQDGTLRTVVELDREVQSSYLVVVSATDGGGKTDFTRVRVLVDDVNDNAPLFALPQYQANVRVDTAVGDTILKVVARDADDGANGAVSYALYEANASLALHMFDIDARLGVVHLKQSALGQANEVYQFFVRASDAGHPEHHSDVPVSVFLLPPSHASPRCPASFRRFFLLEDAALGTVVTTLWQGGPMPVQYWLVTDGAPADEGSLTADKASLTADETAQFSVSPSGDVILNRMLDHETRRSHEVIVVNQTLTSPPTLDYMTIQVVVMDVNDNAPEFGSSVYEVQAAEDAAVGATLLIVTASDQDAGTNAQITYALSPSTPATVSRLVHVTPETGVVRLIAPLDRETNERLSFVVLASDGGASSLSASATVVITVIDCNDNPPVFSNPVYYASVSEDAQPGAVVLLLPLSDADEDQQQNLDFFTDGNDAALFYIDPTGQVRVAGSLDRETHPTHRLSVTVSDGTFSANCSLTVSVVDVNDNGPVCPTSEMHVSVSEAAPPGEALLVIEASDADASPNDVSRFALSGAGSELFALDERTGELTTAAPLDRETTDTFLLTVRVSDWLVPEWHCDVLVVVAVTDENDNPPLLLEGQYSATVPEDAPLNTVITKLHATDPDLGDGGLVHYRLLDSEEGHFVLDEREGLVSLARPLDREERNRYTLVFEVSDGGTPPLHSTSTLLITVSDINDNPPEFVRTLLQASVKENTAVGAEVARVMATSRDVGINAEITYSIQPSSLSAYLRIDPNTGVISVAKELDFEALQSVVVSVRATDGGTPPLSSTALLNLTVLDTNDNAPAFTQQSYTGRVSEGAPLGEYIVQLAAQDADSGDNGRVAYSISRGNDAGHFAVNAKTGALTLARRVDREAAVQHSLEVTVSDRGSPSLSASVPVTVTVGDINDNAPLFDQPSYAAIVQEDKKLGYPVLRLRVTDADGVGNASPFTWEVTDVTSNPNLLTGLNVFAVDQDGVVRLATMGLDHKVISEYMLHIRVYDSGTPALSSDTTVNITVVERSKFAPTVFPVHVTVFSYRSAYKGGVIGKVNAIDKDPYDTLLYSIVPFSKAGRRYGDEDYFDVDAEDGTLVAVTPLDAGTYRLNISVSDGKFQRSVIASIEVRIFTQAMVDSSVIVRLGSMSPEVFIARYKKALISSIASELYLSESQIVLISLQTVVHERLERRRRETNEGLDALLVLQKNNQEYFTRLETITSLAKSLPRIKRKLSLDHLSIMESLCRNKEQCSGNGDCIDVVVVKDESLMPLNTRVESVVPLRFEHNSGCICHQGFGGDNCNDLVNACGHRPCFEYQVCTPTDLIPKGHLCHCKIGFSGSQCEVDVSRCDSLSCYHPVRPLSFRGKSYAQYEGVGVNEESSFQLSLFLRTRHPYGVLMHVAGTIDFSTLEVLDGYLQYRWECGSGEGVVTFAKFKISDNGWHFINVTRKGTLSVLSVDHQEVSSVAPGDSDVLNLLSDTLYLGAKISGDHSHTQAISRGFIGCVDEITLNGHSLPLSLVTTGSGATKLKRFVNIELTCPATLPAPGICGSHPCLNGGTCTEINKTQYECSCTDRYSGKQCELDGAPCSDSPCLNDGECLVVGNSYSCSCPVRLSGKRCEYGTFCNPNPCLNGGRCEEGSRGPICKCRNFAGERCERDVDECKQMPCQNGGTCLNYHGGFRCLCPSVASGEFCTELDARGESGINIALEDLLVIVPVVLLFVLTVAFILLWQRRRWRRKNLQRSNRVRLTSHVKNDLKSDLRPHRNSKLCNVEADQLNMQYPTMRPRSLISSEDESLKQWTEAPQNTQDAFEMDVLSHPGDGARKIPPDAASGDPNMDKNLDRSNPSYVKLVAQGDGNLYLADPSNVQHKPWNHNYNLNDPQYSFIKGEMYVPVPLSPHTCSPVAAAAVPKNSRSHYAPTDEIGESKLSAAHRLDPSFLQSHETTNPGHPEQPSPGCLESPAHGSSQNHPSSKSFKHVTPKSENVHFFPLSKSSVCCKESSPNCQSQECVSQVSKKDVFKQRISIPLLRKSQIKKPLLQSSSNDKDECPASDEKMTECDINTANFGSHTNLLSFSIKERKPNYECISFSSPSSPALHNLPIEFPSCDNLLLATETRPYDVMTKSDFSANSEYRYSDSACDSEMDSSLQVGSLQSSVYEKRLSELCATEDVIYRAPSRDRISQLNINRRGICFKDSQDGACLLQFQNDLDEDQVNCEDSNDSVGHLMTKQVSILAAEYPAEGVGGRPVTPLTTFRGADQSAGRAQQLDVARRGDDDDDGGEVRPLLQYTSQALPEVVLCSQDSQAAAAAADHPAGSSLTNAPEAYNYSGNLRIGHEMVTVSDAQELYPSTTSSLNSLRQNLPNNVLQISGDVSRGSNSPSMYRVSSDNEFSNNVSSPPANNISLDSSDDAINETPVPNSIKLLGVNMPYNIVSDELPHVKISNTSSSDLTLPSIPKIRNDRNMRTHPRLRNGRDDAASGARMGNPRRRRPIVRGDYGRVSDLSFATDDDVGRNSDYETSDLENDRIMSQTEKL</sequence>
<feature type="domain" description="Cadherin" evidence="19">
    <location>
        <begin position="164"/>
        <end position="266"/>
    </location>
</feature>
<evidence type="ECO:0000256" key="16">
    <source>
        <dbReference type="SAM" id="Phobius"/>
    </source>
</evidence>
<dbReference type="PRINTS" id="PR00205">
    <property type="entry name" value="CADHERIN"/>
</dbReference>
<dbReference type="Gene3D" id="2.60.40.60">
    <property type="entry name" value="Cadherins"/>
    <property type="match status" value="14"/>
</dbReference>
<dbReference type="Pfam" id="PF00008">
    <property type="entry name" value="EGF"/>
    <property type="match status" value="1"/>
</dbReference>
<keyword evidence="20" id="KW-1185">Reference proteome</keyword>
<feature type="domain" description="Cadherin" evidence="19">
    <location>
        <begin position="1115"/>
        <end position="1219"/>
    </location>
</feature>
<keyword evidence="2" id="KW-1003">Cell membrane</keyword>
<accession>A0A979FQH9</accession>
<dbReference type="GO" id="GO:0030855">
    <property type="term" value="P:epithelial cell differentiation"/>
    <property type="evidence" value="ECO:0007669"/>
    <property type="project" value="UniProtKB-ARBA"/>
</dbReference>
<feature type="domain" description="Cadherin" evidence="19">
    <location>
        <begin position="57"/>
        <end position="163"/>
    </location>
</feature>
<evidence type="ECO:0000256" key="13">
    <source>
        <dbReference type="PROSITE-ProRule" id="PRU00043"/>
    </source>
</evidence>
<feature type="domain" description="EGF-like" evidence="18">
    <location>
        <begin position="1954"/>
        <end position="1990"/>
    </location>
</feature>
<dbReference type="InterPro" id="IPR001881">
    <property type="entry name" value="EGF-like_Ca-bd_dom"/>
</dbReference>
<keyword evidence="4 16" id="KW-0812">Transmembrane</keyword>
<dbReference type="OrthoDB" id="6361670at2759"/>
<evidence type="ECO:0000259" key="18">
    <source>
        <dbReference type="PROSITE" id="PS50026"/>
    </source>
</evidence>
<dbReference type="GO" id="GO:0005886">
    <property type="term" value="C:plasma membrane"/>
    <property type="evidence" value="ECO:0007669"/>
    <property type="project" value="UniProtKB-SubCell"/>
</dbReference>
<gene>
    <name evidence="21" type="primary">LOC108673989</name>
</gene>
<dbReference type="FunFam" id="2.60.40.60:FF:000005">
    <property type="entry name" value="Protocadherin 9"/>
    <property type="match status" value="1"/>
</dbReference>
<feature type="domain" description="Cadherin" evidence="19">
    <location>
        <begin position="594"/>
        <end position="701"/>
    </location>
</feature>
<dbReference type="InterPro" id="IPR018097">
    <property type="entry name" value="EGF_Ca-bd_CS"/>
</dbReference>
<dbReference type="PROSITE" id="PS50025">
    <property type="entry name" value="LAM_G_DOMAIN"/>
    <property type="match status" value="1"/>
</dbReference>
<feature type="domain" description="Cadherin" evidence="19">
    <location>
        <begin position="802"/>
        <end position="905"/>
    </location>
</feature>
<keyword evidence="10 16" id="KW-0472">Membrane</keyword>
<keyword evidence="3 14" id="KW-0245">EGF-like domain</keyword>
<proteinExistence type="predicted"/>
<evidence type="ECO:0000256" key="3">
    <source>
        <dbReference type="ARBA" id="ARBA00022536"/>
    </source>
</evidence>
<dbReference type="CDD" id="cd00110">
    <property type="entry name" value="LamG"/>
    <property type="match status" value="1"/>
</dbReference>
<feature type="domain" description="Cadherin" evidence="19">
    <location>
        <begin position="2"/>
        <end position="56"/>
    </location>
</feature>
<feature type="domain" description="Cadherin" evidence="19">
    <location>
        <begin position="477"/>
        <end position="593"/>
    </location>
</feature>
<feature type="domain" description="EGF-like" evidence="18">
    <location>
        <begin position="1880"/>
        <end position="1916"/>
    </location>
</feature>
<keyword evidence="8" id="KW-0130">Cell adhesion</keyword>
<evidence type="ECO:0000256" key="14">
    <source>
        <dbReference type="PROSITE-ProRule" id="PRU00076"/>
    </source>
</evidence>
<dbReference type="SMART" id="SM00181">
    <property type="entry name" value="EGF"/>
    <property type="match status" value="6"/>
</dbReference>
<keyword evidence="12" id="KW-0325">Glycoprotein</keyword>
<dbReference type="SUPFAM" id="SSF57196">
    <property type="entry name" value="EGF/Laminin"/>
    <property type="match status" value="4"/>
</dbReference>
<dbReference type="PROSITE" id="PS00022">
    <property type="entry name" value="EGF_1"/>
    <property type="match status" value="3"/>
</dbReference>
<dbReference type="Gene3D" id="2.10.25.10">
    <property type="entry name" value="Laminin"/>
    <property type="match status" value="5"/>
</dbReference>
<evidence type="ECO:0000256" key="9">
    <source>
        <dbReference type="ARBA" id="ARBA00022989"/>
    </source>
</evidence>
<feature type="domain" description="Cadherin" evidence="19">
    <location>
        <begin position="1010"/>
        <end position="1114"/>
    </location>
</feature>
<feature type="region of interest" description="Disordered" evidence="15">
    <location>
        <begin position="2759"/>
        <end position="2828"/>
    </location>
</feature>
<feature type="domain" description="Laminin G" evidence="17">
    <location>
        <begin position="1655"/>
        <end position="1835"/>
    </location>
</feature>
<organism evidence="20 21">
    <name type="scientific">Hyalella azteca</name>
    <name type="common">Amphipod</name>
    <dbReference type="NCBI Taxonomy" id="294128"/>
    <lineage>
        <taxon>Eukaryota</taxon>
        <taxon>Metazoa</taxon>
        <taxon>Ecdysozoa</taxon>
        <taxon>Arthropoda</taxon>
        <taxon>Crustacea</taxon>
        <taxon>Multicrustacea</taxon>
        <taxon>Malacostraca</taxon>
        <taxon>Eumalacostraca</taxon>
        <taxon>Peracarida</taxon>
        <taxon>Amphipoda</taxon>
        <taxon>Senticaudata</taxon>
        <taxon>Talitrida</taxon>
        <taxon>Talitroidea</taxon>
        <taxon>Hyalellidae</taxon>
        <taxon>Hyalella</taxon>
    </lineage>
</organism>
<dbReference type="GO" id="GO:0005509">
    <property type="term" value="F:calcium ion binding"/>
    <property type="evidence" value="ECO:0007669"/>
    <property type="project" value="UniProtKB-UniRule"/>
</dbReference>
<reference evidence="21" key="1">
    <citation type="submission" date="2025-08" db="UniProtKB">
        <authorList>
            <consortium name="RefSeq"/>
        </authorList>
    </citation>
    <scope>IDENTIFICATION</scope>
    <source>
        <tissue evidence="21">Whole organism</tissue>
    </source>
</reference>
<dbReference type="PANTHER" id="PTHR24026">
    <property type="entry name" value="FAT ATYPICAL CADHERIN-RELATED"/>
    <property type="match status" value="1"/>
</dbReference>
<dbReference type="PROSITE" id="PS50026">
    <property type="entry name" value="EGF_3"/>
    <property type="match status" value="5"/>
</dbReference>
<keyword evidence="7 13" id="KW-0106">Calcium</keyword>
<dbReference type="KEGG" id="hazt:108673989"/>
<feature type="disulfide bond" evidence="14">
    <location>
        <begin position="1630"/>
        <end position="1639"/>
    </location>
</feature>
<feature type="domain" description="Cadherin" evidence="19">
    <location>
        <begin position="702"/>
        <end position="801"/>
    </location>
</feature>
<dbReference type="InterPro" id="IPR020894">
    <property type="entry name" value="Cadherin_CS"/>
</dbReference>
<feature type="disulfide bond" evidence="14">
    <location>
        <begin position="1980"/>
        <end position="1989"/>
    </location>
</feature>
<protein>
    <submittedName>
        <fullName evidence="21">Fat-like cadherin-related tumor suppressor homolog</fullName>
    </submittedName>
</protein>
<dbReference type="FunFam" id="2.60.40.60:FF:000092">
    <property type="entry name" value="Protocadherin 8"/>
    <property type="match status" value="1"/>
</dbReference>
<dbReference type="FunFam" id="2.10.25.10:FF:000125">
    <property type="entry name" value="Neurogenic locus notch protein-like"/>
    <property type="match status" value="1"/>
</dbReference>
<feature type="disulfide bond" evidence="14">
    <location>
        <begin position="1906"/>
        <end position="1915"/>
    </location>
</feature>
<evidence type="ECO:0000256" key="12">
    <source>
        <dbReference type="ARBA" id="ARBA00023180"/>
    </source>
</evidence>
<dbReference type="FunFam" id="2.60.40.60:FF:000015">
    <property type="entry name" value="FAT atypical cadherin 1"/>
    <property type="match status" value="1"/>
</dbReference>
<dbReference type="CDD" id="cd00054">
    <property type="entry name" value="EGF_CA"/>
    <property type="match status" value="3"/>
</dbReference>
<evidence type="ECO:0000256" key="1">
    <source>
        <dbReference type="ARBA" id="ARBA00004251"/>
    </source>
</evidence>
<dbReference type="PROSITE" id="PS01186">
    <property type="entry name" value="EGF_2"/>
    <property type="match status" value="1"/>
</dbReference>
<feature type="region of interest" description="Disordered" evidence="15">
    <location>
        <begin position="2540"/>
        <end position="2577"/>
    </location>
</feature>
<evidence type="ECO:0000313" key="20">
    <source>
        <dbReference type="Proteomes" id="UP000694843"/>
    </source>
</evidence>
<dbReference type="InterPro" id="IPR000742">
    <property type="entry name" value="EGF"/>
</dbReference>
<dbReference type="GO" id="GO:0007163">
    <property type="term" value="P:establishment or maintenance of cell polarity"/>
    <property type="evidence" value="ECO:0007669"/>
    <property type="project" value="UniProtKB-ARBA"/>
</dbReference>
<dbReference type="Proteomes" id="UP000694843">
    <property type="component" value="Unplaced"/>
</dbReference>
<evidence type="ECO:0000256" key="6">
    <source>
        <dbReference type="ARBA" id="ARBA00022737"/>
    </source>
</evidence>
<evidence type="ECO:0000256" key="10">
    <source>
        <dbReference type="ARBA" id="ARBA00023136"/>
    </source>
</evidence>
<feature type="domain" description="EGF-like" evidence="18">
    <location>
        <begin position="1601"/>
        <end position="1640"/>
    </location>
</feature>
<dbReference type="SMART" id="SM00179">
    <property type="entry name" value="EGF_CA"/>
    <property type="match status" value="3"/>
</dbReference>
<dbReference type="FunFam" id="2.60.40.60:FF:000020">
    <property type="entry name" value="Dachsous cadherin-related 1b"/>
    <property type="match status" value="3"/>
</dbReference>
<feature type="domain" description="Cadherin" evidence="19">
    <location>
        <begin position="1348"/>
        <end position="1449"/>
    </location>
</feature>
<dbReference type="GO" id="GO:0007424">
    <property type="term" value="P:open tracheal system development"/>
    <property type="evidence" value="ECO:0007669"/>
    <property type="project" value="UniProtKB-ARBA"/>
</dbReference>
<feature type="domain" description="Cadherin" evidence="19">
    <location>
        <begin position="1220"/>
        <end position="1332"/>
    </location>
</feature>
<dbReference type="Gene3D" id="2.60.120.200">
    <property type="match status" value="1"/>
</dbReference>
<evidence type="ECO:0000256" key="15">
    <source>
        <dbReference type="SAM" id="MobiDB-lite"/>
    </source>
</evidence>
<feature type="non-terminal residue" evidence="21">
    <location>
        <position position="1"/>
    </location>
</feature>
<evidence type="ECO:0000256" key="8">
    <source>
        <dbReference type="ARBA" id="ARBA00022889"/>
    </source>
</evidence>
<feature type="domain" description="Cadherin" evidence="19">
    <location>
        <begin position="369"/>
        <end position="476"/>
    </location>
</feature>
<evidence type="ECO:0000256" key="5">
    <source>
        <dbReference type="ARBA" id="ARBA00022729"/>
    </source>
</evidence>
<dbReference type="GO" id="GO:0007156">
    <property type="term" value="P:homophilic cell adhesion via plasma membrane adhesion molecules"/>
    <property type="evidence" value="ECO:0007669"/>
    <property type="project" value="InterPro"/>
</dbReference>
<feature type="region of interest" description="Disordered" evidence="15">
    <location>
        <begin position="2663"/>
        <end position="2692"/>
    </location>
</feature>
<dbReference type="InterPro" id="IPR002126">
    <property type="entry name" value="Cadherin-like_dom"/>
</dbReference>
<evidence type="ECO:0000256" key="2">
    <source>
        <dbReference type="ARBA" id="ARBA00022475"/>
    </source>
</evidence>
<evidence type="ECO:0000256" key="7">
    <source>
        <dbReference type="ARBA" id="ARBA00022837"/>
    </source>
</evidence>
<dbReference type="SMART" id="SM00282">
    <property type="entry name" value="LamG"/>
    <property type="match status" value="1"/>
</dbReference>
<dbReference type="CDD" id="cd00053">
    <property type="entry name" value="EGF"/>
    <property type="match status" value="1"/>
</dbReference>
<dbReference type="Pfam" id="PF00028">
    <property type="entry name" value="Cadherin"/>
    <property type="match status" value="10"/>
</dbReference>
<feature type="domain" description="EGF-like" evidence="18">
    <location>
        <begin position="1917"/>
        <end position="1952"/>
    </location>
</feature>
<evidence type="ECO:0000256" key="11">
    <source>
        <dbReference type="ARBA" id="ARBA00023157"/>
    </source>
</evidence>
<feature type="domain" description="Cadherin" evidence="19">
    <location>
        <begin position="267"/>
        <end position="368"/>
    </location>
</feature>
<dbReference type="GO" id="GO:0001736">
    <property type="term" value="P:establishment of planar polarity"/>
    <property type="evidence" value="ECO:0007669"/>
    <property type="project" value="UniProtKB-ARBA"/>
</dbReference>
<dbReference type="Pfam" id="PF02210">
    <property type="entry name" value="Laminin_G_2"/>
    <property type="match status" value="1"/>
</dbReference>
<evidence type="ECO:0000259" key="19">
    <source>
        <dbReference type="PROSITE" id="PS50268"/>
    </source>
</evidence>
<dbReference type="InterPro" id="IPR001791">
    <property type="entry name" value="Laminin_G"/>
</dbReference>
<dbReference type="PANTHER" id="PTHR24026:SF126">
    <property type="entry name" value="PROTOCADHERIN FAT 4"/>
    <property type="match status" value="1"/>
</dbReference>
<feature type="region of interest" description="Disordered" evidence="15">
    <location>
        <begin position="2119"/>
        <end position="2139"/>
    </location>
</feature>
<feature type="domain" description="Cadherin" evidence="19">
    <location>
        <begin position="906"/>
        <end position="1009"/>
    </location>
</feature>